<organism evidence="2 3">
    <name type="scientific">Candidatus Butyricicoccus avistercoris</name>
    <dbReference type="NCBI Taxonomy" id="2838518"/>
    <lineage>
        <taxon>Bacteria</taxon>
        <taxon>Bacillati</taxon>
        <taxon>Bacillota</taxon>
        <taxon>Clostridia</taxon>
        <taxon>Eubacteriales</taxon>
        <taxon>Butyricicoccaceae</taxon>
        <taxon>Butyricicoccus</taxon>
    </lineage>
</organism>
<dbReference type="Proteomes" id="UP000886808">
    <property type="component" value="Unassembled WGS sequence"/>
</dbReference>
<dbReference type="GO" id="GO:0030649">
    <property type="term" value="P:aminoglycoside antibiotic catabolic process"/>
    <property type="evidence" value="ECO:0007669"/>
    <property type="project" value="TreeGrafter"/>
</dbReference>
<gene>
    <name evidence="2" type="ORF">H9746_09870</name>
</gene>
<dbReference type="GO" id="GO:0034069">
    <property type="term" value="F:aminoglycoside N-acetyltransferase activity"/>
    <property type="evidence" value="ECO:0007669"/>
    <property type="project" value="TreeGrafter"/>
</dbReference>
<dbReference type="EMBL" id="DXIE01000058">
    <property type="protein sequence ID" value="HIV63125.1"/>
    <property type="molecule type" value="Genomic_DNA"/>
</dbReference>
<dbReference type="AlphaFoldDB" id="A0A9D1PK44"/>
<evidence type="ECO:0000313" key="3">
    <source>
        <dbReference type="Proteomes" id="UP000886808"/>
    </source>
</evidence>
<reference evidence="2" key="2">
    <citation type="submission" date="2021-04" db="EMBL/GenBank/DDBJ databases">
        <authorList>
            <person name="Gilroy R."/>
        </authorList>
    </citation>
    <scope>NUCLEOTIDE SEQUENCE</scope>
    <source>
        <strain evidence="2">CHK193-4272</strain>
    </source>
</reference>
<dbReference type="PROSITE" id="PS51186">
    <property type="entry name" value="GNAT"/>
    <property type="match status" value="1"/>
</dbReference>
<sequence length="281" mass="33288">MCQNKINIRFANDTDTKAVINLWNMCFPDESGFNEYFFNKLYKPEYNLLLFKDDILCSMAQMLPYEMQSNGKIENVTYIYGACTHKDYRRQHLMDKLLNYSFEIDKKNNVSASILIPQEKWLFDFYAKFDYKPMFNISEMKLNNYIECEDEISITKAGDIDNMQSLYNLVAGNKYHVIRDKLEWQRQIDLFNNCGGQAICMYNLQNEFIGYAFIWLDKNSFYAQEFVFKPEYKNICIANMQRYFKIPNCKLSGLQFDNAYALGCIRKNDNTSTGYINLMLN</sequence>
<name>A0A9D1PK44_9FIRM</name>
<dbReference type="Pfam" id="PF13527">
    <property type="entry name" value="Acetyltransf_9"/>
    <property type="match status" value="1"/>
</dbReference>
<reference evidence="2" key="1">
    <citation type="journal article" date="2021" name="PeerJ">
        <title>Extensive microbial diversity within the chicken gut microbiome revealed by metagenomics and culture.</title>
        <authorList>
            <person name="Gilroy R."/>
            <person name="Ravi A."/>
            <person name="Getino M."/>
            <person name="Pursley I."/>
            <person name="Horton D.L."/>
            <person name="Alikhan N.F."/>
            <person name="Baker D."/>
            <person name="Gharbi K."/>
            <person name="Hall N."/>
            <person name="Watson M."/>
            <person name="Adriaenssens E.M."/>
            <person name="Foster-Nyarko E."/>
            <person name="Jarju S."/>
            <person name="Secka A."/>
            <person name="Antonio M."/>
            <person name="Oren A."/>
            <person name="Chaudhuri R.R."/>
            <person name="La Ragione R."/>
            <person name="Hildebrand F."/>
            <person name="Pallen M.J."/>
        </authorList>
    </citation>
    <scope>NUCLEOTIDE SEQUENCE</scope>
    <source>
        <strain evidence="2">CHK193-4272</strain>
    </source>
</reference>
<dbReference type="Gene3D" id="3.40.630.30">
    <property type="match status" value="1"/>
</dbReference>
<evidence type="ECO:0000313" key="2">
    <source>
        <dbReference type="EMBL" id="HIV63125.1"/>
    </source>
</evidence>
<dbReference type="PANTHER" id="PTHR37817">
    <property type="entry name" value="N-ACETYLTRANSFERASE EIS"/>
    <property type="match status" value="1"/>
</dbReference>
<evidence type="ECO:0000259" key="1">
    <source>
        <dbReference type="PROSITE" id="PS51186"/>
    </source>
</evidence>
<dbReference type="PANTHER" id="PTHR37817:SF1">
    <property type="entry name" value="N-ACETYLTRANSFERASE EIS"/>
    <property type="match status" value="1"/>
</dbReference>
<dbReference type="SUPFAM" id="SSF55729">
    <property type="entry name" value="Acyl-CoA N-acyltransferases (Nat)"/>
    <property type="match status" value="1"/>
</dbReference>
<accession>A0A9D1PK44</accession>
<feature type="domain" description="N-acetyltransferase" evidence="1">
    <location>
        <begin position="6"/>
        <end position="155"/>
    </location>
</feature>
<comment type="caution">
    <text evidence="2">The sequence shown here is derived from an EMBL/GenBank/DDBJ whole genome shotgun (WGS) entry which is preliminary data.</text>
</comment>
<dbReference type="InterPro" id="IPR051554">
    <property type="entry name" value="Acetyltransferase_Eis"/>
</dbReference>
<dbReference type="InterPro" id="IPR016181">
    <property type="entry name" value="Acyl_CoA_acyltransferase"/>
</dbReference>
<protein>
    <submittedName>
        <fullName evidence="2">GNAT family N-acetyltransferase</fullName>
    </submittedName>
</protein>
<proteinExistence type="predicted"/>
<dbReference type="InterPro" id="IPR000182">
    <property type="entry name" value="GNAT_dom"/>
</dbReference>